<dbReference type="PROSITE" id="PS52011">
    <property type="entry name" value="PEPTIDASE_M2"/>
    <property type="match status" value="1"/>
</dbReference>
<evidence type="ECO:0000256" key="1">
    <source>
        <dbReference type="ARBA" id="ARBA00022729"/>
    </source>
</evidence>
<name>A0ABT8SKQ8_9CAUL</name>
<dbReference type="Pfam" id="PF01401">
    <property type="entry name" value="Peptidase_M2"/>
    <property type="match status" value="1"/>
</dbReference>
<keyword evidence="2" id="KW-1015">Disulfide bond</keyword>
<dbReference type="PROSITE" id="PS51257">
    <property type="entry name" value="PROKAR_LIPOPROTEIN"/>
    <property type="match status" value="1"/>
</dbReference>
<feature type="chain" id="PRO_5045215591" evidence="4">
    <location>
        <begin position="25"/>
        <end position="623"/>
    </location>
</feature>
<evidence type="ECO:0000256" key="2">
    <source>
        <dbReference type="ARBA" id="ARBA00023157"/>
    </source>
</evidence>
<evidence type="ECO:0000256" key="4">
    <source>
        <dbReference type="SAM" id="SignalP"/>
    </source>
</evidence>
<gene>
    <name evidence="5" type="ORF">Q0812_06820</name>
</gene>
<sequence length="623" mass="69431">MKNLLLTACAAGALAISLSGCQSMMGGEAVAAPAASASAESSQFPATAEGARAFIADAETRLKALSEEASRIAWTRATNITFDTMWLESRANAEYTELGVQLANEAARFNDVQVDPVTRRKLNLLRQGLVLPAPNRPGAADELSEISTRLDSTYATGRFEHQGRQITLDEASRMLAASRDPSETEALYEGWRTIAPPMRDDYARLVELANEGSRELGYADTGALWRSGYDMTADEFAAETERLWQQVKPFYENLHCYVRARLNERYGDAVQPATGPIRADLLGNMWSQQWGNIYDVVAPTNIPASSYSLDNLLTEANYDAERMVRTGEGFYTSLGLAPLPQTFWERSMITRPQDREVVCHASAWNLDGADDIRIKMCTNVNAEDFQTVHHELGHNYYQRAYKNQPFLFQNGANDGFHEAIGDFVALSASTPTYLNQIGLLDQVPQGDAEDIPFLLKMALDKIAFLPFGLMVDRWRWDVFSGEVSPAEYNEAWTANMLRYQGLVPPGPRPANAFDPGAKYHVPGNTPYTRYFLAHIYQFQFQRAACRQAGWTGPLHRCSIYGNGEVGRRFNAMMEMGQSRPWPEALEAFTGERQTDASAVADYFAPLNAWLTEQNRGKNCGWEA</sequence>
<organism evidence="5 6">
    <name type="scientific">Peiella sedimenti</name>
    <dbReference type="NCBI Taxonomy" id="3061083"/>
    <lineage>
        <taxon>Bacteria</taxon>
        <taxon>Pseudomonadati</taxon>
        <taxon>Pseudomonadota</taxon>
        <taxon>Alphaproteobacteria</taxon>
        <taxon>Caulobacterales</taxon>
        <taxon>Caulobacteraceae</taxon>
        <taxon>Peiella</taxon>
    </lineage>
</organism>
<keyword evidence="3" id="KW-0325">Glycoprotein</keyword>
<dbReference type="EMBL" id="JAUKTR010000002">
    <property type="protein sequence ID" value="MDO1559139.1"/>
    <property type="molecule type" value="Genomic_DNA"/>
</dbReference>
<dbReference type="SUPFAM" id="SSF55486">
    <property type="entry name" value="Metalloproteases ('zincins'), catalytic domain"/>
    <property type="match status" value="1"/>
</dbReference>
<comment type="caution">
    <text evidence="5">The sequence shown here is derived from an EMBL/GenBank/DDBJ whole genome shotgun (WGS) entry which is preliminary data.</text>
</comment>
<evidence type="ECO:0000313" key="5">
    <source>
        <dbReference type="EMBL" id="MDO1559139.1"/>
    </source>
</evidence>
<reference evidence="5" key="1">
    <citation type="submission" date="2023-07" db="EMBL/GenBank/DDBJ databases">
        <title>Brevundimonas soil sp. nov., isolated from the soil of chemical plant.</title>
        <authorList>
            <person name="Wu N."/>
        </authorList>
    </citation>
    <scope>NUCLEOTIDE SEQUENCE</scope>
    <source>
        <strain evidence="5">XZ-24</strain>
    </source>
</reference>
<feature type="signal peptide" evidence="4">
    <location>
        <begin position="1"/>
        <end position="24"/>
    </location>
</feature>
<keyword evidence="1 4" id="KW-0732">Signal</keyword>
<dbReference type="CDD" id="cd06461">
    <property type="entry name" value="M2_ACE"/>
    <property type="match status" value="1"/>
</dbReference>
<proteinExistence type="predicted"/>
<dbReference type="PANTHER" id="PTHR10514:SF27">
    <property type="entry name" value="ANGIOTENSIN-CONVERTING ENZYME"/>
    <property type="match status" value="1"/>
</dbReference>
<dbReference type="InterPro" id="IPR001548">
    <property type="entry name" value="Peptidase_M2"/>
</dbReference>
<dbReference type="PRINTS" id="PR00791">
    <property type="entry name" value="PEPDIPTASEA"/>
</dbReference>
<evidence type="ECO:0000256" key="3">
    <source>
        <dbReference type="ARBA" id="ARBA00023180"/>
    </source>
</evidence>
<evidence type="ECO:0000313" key="6">
    <source>
        <dbReference type="Proteomes" id="UP001169063"/>
    </source>
</evidence>
<dbReference type="PANTHER" id="PTHR10514">
    <property type="entry name" value="ANGIOTENSIN-CONVERTING ENZYME"/>
    <property type="match status" value="1"/>
</dbReference>
<dbReference type="RefSeq" id="WP_302109562.1">
    <property type="nucleotide sequence ID" value="NZ_JAUKTR010000002.1"/>
</dbReference>
<accession>A0ABT8SKQ8</accession>
<keyword evidence="6" id="KW-1185">Reference proteome</keyword>
<protein>
    <submittedName>
        <fullName evidence="5">M2 family metallopeptidase</fullName>
    </submittedName>
</protein>
<dbReference type="Proteomes" id="UP001169063">
    <property type="component" value="Unassembled WGS sequence"/>
</dbReference>
<dbReference type="Gene3D" id="1.10.1370.30">
    <property type="match status" value="2"/>
</dbReference>